<name>A0A422NEG1_TRYRA</name>
<evidence type="ECO:0000313" key="3">
    <source>
        <dbReference type="Proteomes" id="UP000283634"/>
    </source>
</evidence>
<comment type="caution">
    <text evidence="2">The sequence shown here is derived from an EMBL/GenBank/DDBJ whole genome shotgun (WGS) entry which is preliminary data.</text>
</comment>
<dbReference type="EMBL" id="MKGL01000182">
    <property type="protein sequence ID" value="RNF03849.1"/>
    <property type="molecule type" value="Genomic_DNA"/>
</dbReference>
<keyword evidence="1" id="KW-1133">Transmembrane helix</keyword>
<dbReference type="AlphaFoldDB" id="A0A422NEG1"/>
<dbReference type="RefSeq" id="XP_029237756.1">
    <property type="nucleotide sequence ID" value="XM_029382419.1"/>
</dbReference>
<evidence type="ECO:0000256" key="1">
    <source>
        <dbReference type="SAM" id="Phobius"/>
    </source>
</evidence>
<sequence length="667" mass="72201">MNDNTSTLFSADEVIAPGKFPQYMQLPSPVYFVRWVDDHHAIIGAGGGGRRFGMVNFLALISVDTTQQLCEAPSGKKPQVQLPQKDPPPPPHPWKFVTAIDLERDIPWCASTFVVCTDAAELARGVVGHLAVSHITCFTLVEVYQCCKTNSLAMRRRACIAVPSDTKNPDKKPIALVQGTLVVAHDEGGVQVYSLHSLLQRVQSPEEEQGIRRKVETNTKTQNASPAASVYGEEQHAVVETPGIIREAEPLAVWSLPARLNDLHANRFFVPKKGNGREKSGMRPHSDYLLIVALVQDKTLRLATMKLSRRTSAIDKEGNKNVNGHTITHLVDACMFTGKDCHISFPLMKSSMRLVQIFGVEDVTPTKAEESWMEARRLHCETGIRGTMPIASFIVVVYDVLGNHSCMLTARVSSTAAAASRDALSKDSETVTNDAKKPSRQLKLQVCFAPQPSPLINEGVTSVSACHYRGRCNDCNALNGEGVGTNLPSHWLAGTVEGTILSLLYTGEGRFQTLSIRPSKSKREAARFPALHREPISCVAVSKQNDVLTTDIAQNVVVSVLPLCQGSTMNPALSESRGHCLAKVDGAVTRAAGAAVTEVEDLTSFANDGRELAVQPKCVALSLFPSGQRSKPSLLSPLGYTAILSAGLLAVAVVALLMAMLVAYWLS</sequence>
<feature type="transmembrane region" description="Helical" evidence="1">
    <location>
        <begin position="638"/>
        <end position="666"/>
    </location>
</feature>
<dbReference type="OMA" id="PWCTSSF"/>
<keyword evidence="3" id="KW-1185">Reference proteome</keyword>
<keyword evidence="1" id="KW-0812">Transmembrane</keyword>
<dbReference type="GeneID" id="40329478"/>
<reference evidence="2 3" key="1">
    <citation type="journal article" date="2018" name="BMC Genomics">
        <title>Genomic comparison of Trypanosoma conorhini and Trypanosoma rangeli to Trypanosoma cruzi strains of high and low virulence.</title>
        <authorList>
            <person name="Bradwell K.R."/>
            <person name="Koparde V.N."/>
            <person name="Matveyev A.V."/>
            <person name="Serrano M.G."/>
            <person name="Alves J.M."/>
            <person name="Parikh H."/>
            <person name="Huang B."/>
            <person name="Lee V."/>
            <person name="Espinosa-Alvarez O."/>
            <person name="Ortiz P.A."/>
            <person name="Costa-Martins A.G."/>
            <person name="Teixeira M.M."/>
            <person name="Buck G.A."/>
        </authorList>
    </citation>
    <scope>NUCLEOTIDE SEQUENCE [LARGE SCALE GENOMIC DNA]</scope>
    <source>
        <strain evidence="2 3">AM80</strain>
    </source>
</reference>
<protein>
    <submittedName>
        <fullName evidence="2">Uncharacterized protein</fullName>
    </submittedName>
</protein>
<gene>
    <name evidence="2" type="ORF">TraAM80_05545</name>
</gene>
<organism evidence="2 3">
    <name type="scientific">Trypanosoma rangeli</name>
    <dbReference type="NCBI Taxonomy" id="5698"/>
    <lineage>
        <taxon>Eukaryota</taxon>
        <taxon>Discoba</taxon>
        <taxon>Euglenozoa</taxon>
        <taxon>Kinetoplastea</taxon>
        <taxon>Metakinetoplastina</taxon>
        <taxon>Trypanosomatida</taxon>
        <taxon>Trypanosomatidae</taxon>
        <taxon>Trypanosoma</taxon>
        <taxon>Herpetosoma</taxon>
    </lineage>
</organism>
<dbReference type="VEuPathDB" id="TriTrypDB:TRSC58_05472"/>
<keyword evidence="1" id="KW-0472">Membrane</keyword>
<dbReference type="OrthoDB" id="278804at2759"/>
<accession>A0A422NEG1</accession>
<dbReference type="Proteomes" id="UP000283634">
    <property type="component" value="Unassembled WGS sequence"/>
</dbReference>
<proteinExistence type="predicted"/>
<evidence type="ECO:0000313" key="2">
    <source>
        <dbReference type="EMBL" id="RNF03849.1"/>
    </source>
</evidence>